<dbReference type="EMBL" id="CAEZUP010000044">
    <property type="protein sequence ID" value="CAB4611537.1"/>
    <property type="molecule type" value="Genomic_DNA"/>
</dbReference>
<sequence length="141" mass="14859">MKFTRTLKTSAGLGILALVGIGGAIVGSTLATASVSEQPPAVIPAPSLTEPVYVQQGDVTVGHIRPEDLSRPRQIDAVGIERNPGYPNIGFSVYDEVDQLIGYATPRFGFVPLSDVEQYKQDPQAYAVKRAESGAATSTLG</sequence>
<evidence type="ECO:0000313" key="1">
    <source>
        <dbReference type="EMBL" id="CAB4611537.1"/>
    </source>
</evidence>
<dbReference type="AlphaFoldDB" id="A0A6J6HDP5"/>
<name>A0A6J6HDP5_9ZZZZ</name>
<gene>
    <name evidence="1" type="ORF">UFOPK1835_01124</name>
</gene>
<protein>
    <submittedName>
        <fullName evidence="1">Unannotated protein</fullName>
    </submittedName>
</protein>
<accession>A0A6J6HDP5</accession>
<reference evidence="1" key="1">
    <citation type="submission" date="2020-05" db="EMBL/GenBank/DDBJ databases">
        <authorList>
            <person name="Chiriac C."/>
            <person name="Salcher M."/>
            <person name="Ghai R."/>
            <person name="Kavagutti S V."/>
        </authorList>
    </citation>
    <scope>NUCLEOTIDE SEQUENCE</scope>
</reference>
<proteinExistence type="predicted"/>
<organism evidence="1">
    <name type="scientific">freshwater metagenome</name>
    <dbReference type="NCBI Taxonomy" id="449393"/>
    <lineage>
        <taxon>unclassified sequences</taxon>
        <taxon>metagenomes</taxon>
        <taxon>ecological metagenomes</taxon>
    </lineage>
</organism>